<keyword evidence="1" id="KW-0433">Leucine-rich repeat</keyword>
<dbReference type="EMBL" id="AFYH01009765">
    <property type="status" value="NOT_ANNOTATED_CDS"/>
    <property type="molecule type" value="Genomic_DNA"/>
</dbReference>
<reference evidence="5" key="3">
    <citation type="submission" date="2025-09" db="UniProtKB">
        <authorList>
            <consortium name="Ensembl"/>
        </authorList>
    </citation>
    <scope>IDENTIFICATION</scope>
</reference>
<dbReference type="eggNOG" id="KOG0531">
    <property type="taxonomic scope" value="Eukaryota"/>
</dbReference>
<sequence>VPNKKEIVLAIVASNVNTCGLQLTVQSLTAPPNKQFDFRLNREQISSHNRTLNQDAEKSYPGRQGDGRFSSPLARNKLTLVPATARVKPLLSSEMPFQQISGDDSLLAFGDASVSTPKCRSCQDSCSADPISQGDMHILPGDHETSSEQEILVLHRTPEERAASFDKLNLDRRNLKVCPIIKGEEQLRLLNFQHNSISRIQNLCKLQRLIFLDLYDNQIEEVTGLSALTTLRVLMLGNNRIKKISNLENLINLDVLDLHGNQICKIENINHLTELRVLNLAKNYIVHVNNLKGLDSLAELNLRHNQIVSVRDADNLPSLQRLFLSYNNISSFEDILCLAESSSISEVTLDGNPVAQESWYRQTFLRLMVQLQQLDMKKITEEERRMASVLARKEQEKKREIHKQAVQKEKRRLAIINIARQWEIQQNRVAVNASDQTYCKDDNITIQKPYQVNGAGEDFFPEEIRSSDMVLSNAVQGLCIVDSHLTELEGDILHLYGAGALESVDRNWSVQTAAAVTTVSFMFIDFDEIVPVLPKLKIKFPNVSHLKFEETNLHVLKQFNAVAQVRRLDQLTINPQGNRVVKFTLWKYYVIFRLYHLGLQKINETEVTPNDLVMAERLFGILAQVASSELPHSRLLSVLGESRKKQLQYQVEGKGKKPGGNTEESNDSRRLGRESIGQATLNYITGDSLAEKQEELKEKKTFCQAYVQNLVKDAADITLKNESLQILWPQMFIELVRDAVIEMRNQNSYMKLCLKRITDQK</sequence>
<dbReference type="EMBL" id="AFYH01009770">
    <property type="status" value="NOT_ANNOTATED_CDS"/>
    <property type="molecule type" value="Genomic_DNA"/>
</dbReference>
<dbReference type="InterPro" id="IPR032675">
    <property type="entry name" value="LRR_dom_sf"/>
</dbReference>
<gene>
    <name evidence="5" type="primary">LRRC49</name>
</gene>
<dbReference type="EMBL" id="AFYH01009768">
    <property type="status" value="NOT_ANNOTATED_CDS"/>
    <property type="molecule type" value="Genomic_DNA"/>
</dbReference>
<name>H3BHC1_LATCH</name>
<dbReference type="PROSITE" id="PS51450">
    <property type="entry name" value="LRR"/>
    <property type="match status" value="7"/>
</dbReference>
<feature type="region of interest" description="Disordered" evidence="4">
    <location>
        <begin position="650"/>
        <end position="671"/>
    </location>
</feature>
<dbReference type="EMBL" id="AFYH01009767">
    <property type="status" value="NOT_ANNOTATED_CDS"/>
    <property type="molecule type" value="Genomic_DNA"/>
</dbReference>
<dbReference type="GeneTree" id="ENSGT00940000157011"/>
<dbReference type="InterPro" id="IPR050576">
    <property type="entry name" value="Cilia_flagella_integrity"/>
</dbReference>
<dbReference type="OMA" id="FRINKDQ"/>
<proteinExistence type="predicted"/>
<evidence type="ECO:0000313" key="5">
    <source>
        <dbReference type="Ensembl" id="ENSLACP00000021292.1"/>
    </source>
</evidence>
<dbReference type="SMART" id="SM00365">
    <property type="entry name" value="LRR_SD22"/>
    <property type="match status" value="7"/>
</dbReference>
<keyword evidence="3" id="KW-0175">Coiled coil</keyword>
<dbReference type="InterPro" id="IPR001611">
    <property type="entry name" value="Leu-rich_rpt"/>
</dbReference>
<dbReference type="EMBL" id="AFYH01009769">
    <property type="status" value="NOT_ANNOTATED_CDS"/>
    <property type="molecule type" value="Genomic_DNA"/>
</dbReference>
<evidence type="ECO:0000256" key="3">
    <source>
        <dbReference type="SAM" id="Coils"/>
    </source>
</evidence>
<dbReference type="HOGENOM" id="CLU_019309_0_0_1"/>
<dbReference type="InParanoid" id="H3BHC1"/>
<dbReference type="Gene3D" id="3.80.10.10">
    <property type="entry name" value="Ribonuclease Inhibitor"/>
    <property type="match status" value="2"/>
</dbReference>
<evidence type="ECO:0000256" key="1">
    <source>
        <dbReference type="ARBA" id="ARBA00022614"/>
    </source>
</evidence>
<dbReference type="EMBL" id="AFYH01009766">
    <property type="status" value="NOT_ANNOTATED_CDS"/>
    <property type="molecule type" value="Genomic_DNA"/>
</dbReference>
<dbReference type="STRING" id="7897.ENSLACP00000021292"/>
<dbReference type="Ensembl" id="ENSLACT00000021433.1">
    <property type="protein sequence ID" value="ENSLACP00000021292.1"/>
    <property type="gene ID" value="ENSLACG00000018711.1"/>
</dbReference>
<dbReference type="EMBL" id="AFYH01009771">
    <property type="status" value="NOT_ANNOTATED_CDS"/>
    <property type="molecule type" value="Genomic_DNA"/>
</dbReference>
<reference evidence="5" key="2">
    <citation type="submission" date="2025-08" db="UniProtKB">
        <authorList>
            <consortium name="Ensembl"/>
        </authorList>
    </citation>
    <scope>IDENTIFICATION</scope>
</reference>
<feature type="region of interest" description="Disordered" evidence="4">
    <location>
        <begin position="46"/>
        <end position="73"/>
    </location>
</feature>
<feature type="coiled-coil region" evidence="3">
    <location>
        <begin position="379"/>
        <end position="412"/>
    </location>
</feature>
<dbReference type="InterPro" id="IPR003591">
    <property type="entry name" value="Leu-rich_rpt_typical-subtyp"/>
</dbReference>
<dbReference type="SMART" id="SM00369">
    <property type="entry name" value="LRR_TYP"/>
    <property type="match status" value="5"/>
</dbReference>
<dbReference type="Bgee" id="ENSLACG00000018711">
    <property type="expression patterns" value="Expressed in post-anal tail muscle and 1 other cell type or tissue"/>
</dbReference>
<dbReference type="Pfam" id="PF14580">
    <property type="entry name" value="LRR_9"/>
    <property type="match status" value="1"/>
</dbReference>
<dbReference type="PANTHER" id="PTHR45973">
    <property type="entry name" value="PROTEIN PHOSPHATASE 1 REGULATORY SUBUNIT SDS22-RELATED"/>
    <property type="match status" value="1"/>
</dbReference>
<keyword evidence="2" id="KW-0677">Repeat</keyword>
<dbReference type="AlphaFoldDB" id="H3BHC1"/>
<dbReference type="Proteomes" id="UP000008672">
    <property type="component" value="Unassembled WGS sequence"/>
</dbReference>
<dbReference type="SUPFAM" id="SSF52058">
    <property type="entry name" value="L domain-like"/>
    <property type="match status" value="1"/>
</dbReference>
<organism evidence="5 6">
    <name type="scientific">Latimeria chalumnae</name>
    <name type="common">Coelacanth</name>
    <dbReference type="NCBI Taxonomy" id="7897"/>
    <lineage>
        <taxon>Eukaryota</taxon>
        <taxon>Metazoa</taxon>
        <taxon>Chordata</taxon>
        <taxon>Craniata</taxon>
        <taxon>Vertebrata</taxon>
        <taxon>Euteleostomi</taxon>
        <taxon>Coelacanthiformes</taxon>
        <taxon>Coelacanthidae</taxon>
        <taxon>Latimeria</taxon>
    </lineage>
</organism>
<reference evidence="6" key="1">
    <citation type="submission" date="2011-08" db="EMBL/GenBank/DDBJ databases">
        <title>The draft genome of Latimeria chalumnae.</title>
        <authorList>
            <person name="Di Palma F."/>
            <person name="Alfoldi J."/>
            <person name="Johnson J."/>
            <person name="Berlin A."/>
            <person name="Gnerre S."/>
            <person name="Jaffe D."/>
            <person name="MacCallum I."/>
            <person name="Young S."/>
            <person name="Walker B.J."/>
            <person name="Lander E."/>
            <person name="Lindblad-Toh K."/>
        </authorList>
    </citation>
    <scope>NUCLEOTIDE SEQUENCE [LARGE SCALE GENOMIC DNA]</scope>
    <source>
        <strain evidence="6">Wild caught</strain>
    </source>
</reference>
<dbReference type="PANTHER" id="PTHR45973:SF8">
    <property type="entry name" value="LEUCINE-RICH REPEAT-CONTAINING PROTEIN 49"/>
    <property type="match status" value="1"/>
</dbReference>
<evidence type="ECO:0000256" key="2">
    <source>
        <dbReference type="ARBA" id="ARBA00022737"/>
    </source>
</evidence>
<dbReference type="EMBL" id="AFYH01009763">
    <property type="status" value="NOT_ANNOTATED_CDS"/>
    <property type="molecule type" value="Genomic_DNA"/>
</dbReference>
<keyword evidence="6" id="KW-1185">Reference proteome</keyword>
<protein>
    <submittedName>
        <fullName evidence="5">Leucine rich repeat containing 49</fullName>
    </submittedName>
</protein>
<accession>H3BHC1</accession>
<evidence type="ECO:0000256" key="4">
    <source>
        <dbReference type="SAM" id="MobiDB-lite"/>
    </source>
</evidence>
<dbReference type="FunCoup" id="H3BHC1">
    <property type="interactions" value="633"/>
</dbReference>
<evidence type="ECO:0000313" key="6">
    <source>
        <dbReference type="Proteomes" id="UP000008672"/>
    </source>
</evidence>
<dbReference type="EMBL" id="AFYH01009764">
    <property type="status" value="NOT_ANNOTATED_CDS"/>
    <property type="molecule type" value="Genomic_DNA"/>
</dbReference>